<feature type="compositionally biased region" description="Low complexity" evidence="2">
    <location>
        <begin position="120"/>
        <end position="130"/>
    </location>
</feature>
<dbReference type="EMBL" id="JABMIG020000150">
    <property type="protein sequence ID" value="KAL3788887.1"/>
    <property type="molecule type" value="Genomic_DNA"/>
</dbReference>
<evidence type="ECO:0000256" key="2">
    <source>
        <dbReference type="SAM" id="MobiDB-lite"/>
    </source>
</evidence>
<feature type="compositionally biased region" description="Polar residues" evidence="2">
    <location>
        <begin position="389"/>
        <end position="399"/>
    </location>
</feature>
<keyword evidence="3" id="KW-1133">Transmembrane helix</keyword>
<evidence type="ECO:0000313" key="6">
    <source>
        <dbReference type="Proteomes" id="UP001516023"/>
    </source>
</evidence>
<name>A0ABD3PM86_9STRA</name>
<feature type="transmembrane region" description="Helical" evidence="3">
    <location>
        <begin position="880"/>
        <end position="904"/>
    </location>
</feature>
<keyword evidence="4" id="KW-0732">Signal</keyword>
<reference evidence="5 6" key="1">
    <citation type="journal article" date="2020" name="G3 (Bethesda)">
        <title>Improved Reference Genome for Cyclotella cryptica CCMP332, a Model for Cell Wall Morphogenesis, Salinity Adaptation, and Lipid Production in Diatoms (Bacillariophyta).</title>
        <authorList>
            <person name="Roberts W.R."/>
            <person name="Downey K.M."/>
            <person name="Ruck E.C."/>
            <person name="Traller J.C."/>
            <person name="Alverson A.J."/>
        </authorList>
    </citation>
    <scope>NUCLEOTIDE SEQUENCE [LARGE SCALE GENOMIC DNA]</scope>
    <source>
        <strain evidence="5 6">CCMP332</strain>
    </source>
</reference>
<feature type="region of interest" description="Disordered" evidence="2">
    <location>
        <begin position="37"/>
        <end position="61"/>
    </location>
</feature>
<evidence type="ECO:0000256" key="1">
    <source>
        <dbReference type="SAM" id="Coils"/>
    </source>
</evidence>
<gene>
    <name evidence="5" type="ORF">HJC23_002641</name>
</gene>
<keyword evidence="3" id="KW-0472">Membrane</keyword>
<feature type="compositionally biased region" description="Low complexity" evidence="2">
    <location>
        <begin position="724"/>
        <end position="745"/>
    </location>
</feature>
<feature type="region of interest" description="Disordered" evidence="2">
    <location>
        <begin position="578"/>
        <end position="783"/>
    </location>
</feature>
<comment type="caution">
    <text evidence="5">The sequence shown here is derived from an EMBL/GenBank/DDBJ whole genome shotgun (WGS) entry which is preliminary data.</text>
</comment>
<proteinExistence type="predicted"/>
<feature type="transmembrane region" description="Helical" evidence="3">
    <location>
        <begin position="851"/>
        <end position="868"/>
    </location>
</feature>
<keyword evidence="1" id="KW-0175">Coiled coil</keyword>
<feature type="compositionally biased region" description="Polar residues" evidence="2">
    <location>
        <begin position="659"/>
        <end position="674"/>
    </location>
</feature>
<feature type="compositionally biased region" description="Polar residues" evidence="2">
    <location>
        <begin position="629"/>
        <end position="640"/>
    </location>
</feature>
<keyword evidence="3" id="KW-0812">Transmembrane</keyword>
<evidence type="ECO:0000256" key="3">
    <source>
        <dbReference type="SAM" id="Phobius"/>
    </source>
</evidence>
<feature type="compositionally biased region" description="Polar residues" evidence="2">
    <location>
        <begin position="313"/>
        <end position="323"/>
    </location>
</feature>
<organism evidence="5 6">
    <name type="scientific">Cyclotella cryptica</name>
    <dbReference type="NCBI Taxonomy" id="29204"/>
    <lineage>
        <taxon>Eukaryota</taxon>
        <taxon>Sar</taxon>
        <taxon>Stramenopiles</taxon>
        <taxon>Ochrophyta</taxon>
        <taxon>Bacillariophyta</taxon>
        <taxon>Coscinodiscophyceae</taxon>
        <taxon>Thalassiosirophycidae</taxon>
        <taxon>Stephanodiscales</taxon>
        <taxon>Stephanodiscaceae</taxon>
        <taxon>Cyclotella</taxon>
    </lineage>
</organism>
<evidence type="ECO:0000313" key="5">
    <source>
        <dbReference type="EMBL" id="KAL3788887.1"/>
    </source>
</evidence>
<feature type="compositionally biased region" description="Polar residues" evidence="2">
    <location>
        <begin position="518"/>
        <end position="546"/>
    </location>
</feature>
<feature type="coiled-coil region" evidence="1">
    <location>
        <begin position="156"/>
        <end position="256"/>
    </location>
</feature>
<evidence type="ECO:0000256" key="4">
    <source>
        <dbReference type="SAM" id="SignalP"/>
    </source>
</evidence>
<sequence>MNPSPPRTTVRRQPSPSLPPWRLLLLLLPLLSTSAVHATSHLRRRTTTYSPNLRHTTTSSSSSLQRWLQTAHGNVTLPIATVNETTSTVESYDVSTAKETAPPQSPAAAANVNENDESNTQETATTTTVTSLETIESELIALQNTDDESLTDDELNAKLEKENELIQEEVEVLESSSGGGEGMVGVWDDDDDDEAGDDLLGGVMDAEDLQEELEEVEKEIAELDEQDDDGAGAEYKEAFKEELTDIKNDLEEVIYEGAEVGDDDGYEVYRPVDNSTISMAKSANITAAGVGSVMLGGQDSLPPNINIDPTLTMDLTQYNSPSDNAPKEAFSSAEGTSNMENEVDRHGVNGTLPGESEIVNEDSEGTAKVSPSATAGSGLANVDNDDAPVQSTPEKSVTQEVAGATAGPTVEKDVDVSSSSNPVTHGTEEANKTVSWTEESKDDDILPPPSKIKQSASEEEVTATVSGKEDDDDDDYVPPQSISDSVTTNMTTSTTQDNSGDEMDSALSSAVPIAGSESAANTTVSTLQDISGSPIVSSENISNKTVSKVKDSSANELDANVGSPATVVSSENIANKTGSTIEVSPANELGAGLNSTRPAGEETSAVKKDDDGDQDVAQENPITAGSAGGNDSNATTTSAQGVGIGMESSENDDDEAVDVSSTGEALEVKNTTAIIPTESAGPKDDFSGNKIPVDVNATAKNPISEPTESTIAPINTGVAKVEGTTESTTPGSTTTSQTTSTETTPAAAVKTPVVTQPPHLDESSTSTVTTPSPTPSPTYYPTKDLEANASTLKPTYTYVEPTDDSLDPVVSEQNAIENEPFSNGEVSTPTSGGGREVDDFLREEEEEVKKVGGWMGFAAIVLMIYTAYQMSENPDGICASLCRLVITILGCIVKIMLIPFKYILGGRSSGGQYMATPSYRDTYGSRHMELT</sequence>
<dbReference type="Proteomes" id="UP001516023">
    <property type="component" value="Unassembled WGS sequence"/>
</dbReference>
<keyword evidence="6" id="KW-1185">Reference proteome</keyword>
<feature type="region of interest" description="Disordered" evidence="2">
    <location>
        <begin position="95"/>
        <end position="130"/>
    </location>
</feature>
<feature type="compositionally biased region" description="Low complexity" evidence="2">
    <location>
        <begin position="483"/>
        <end position="498"/>
    </location>
</feature>
<dbReference type="AlphaFoldDB" id="A0ABD3PM86"/>
<feature type="signal peptide" evidence="4">
    <location>
        <begin position="1"/>
        <end position="38"/>
    </location>
</feature>
<feature type="chain" id="PRO_5044852328" evidence="4">
    <location>
        <begin position="39"/>
        <end position="931"/>
    </location>
</feature>
<accession>A0ABD3PM86</accession>
<feature type="compositionally biased region" description="Polar residues" evidence="2">
    <location>
        <begin position="698"/>
        <end position="713"/>
    </location>
</feature>
<protein>
    <submittedName>
        <fullName evidence="5">Uncharacterized protein</fullName>
    </submittedName>
</protein>
<feature type="region of interest" description="Disordered" evidence="2">
    <location>
        <begin position="313"/>
        <end position="559"/>
    </location>
</feature>